<proteinExistence type="inferred from homology"/>
<dbReference type="GO" id="GO:0005524">
    <property type="term" value="F:ATP binding"/>
    <property type="evidence" value="ECO:0007669"/>
    <property type="project" value="UniProtKB-UniRule"/>
</dbReference>
<keyword evidence="6 7" id="KW-0067">ATP-binding</keyword>
<feature type="compositionally biased region" description="Polar residues" evidence="8">
    <location>
        <begin position="72"/>
        <end position="82"/>
    </location>
</feature>
<dbReference type="PROSITE" id="PS00107">
    <property type="entry name" value="PROTEIN_KINASE_ATP"/>
    <property type="match status" value="1"/>
</dbReference>
<dbReference type="InterPro" id="IPR008271">
    <property type="entry name" value="Ser/Thr_kinase_AS"/>
</dbReference>
<sequence length="654" mass="72835">MGCVLGREVSSGIVSESKAVKNLRVESNRKVEDVSVKKTDTTSSVVEIKNEETLGEKVDGDKKPKGERRWSRPNSKPSNLPKQTRGEQVAAGWPPWLSAVCGEALNGWIPRRADTFEKIDKIGSGTYSNVYKARDLLTGKVVALKKVRFDNLEPESVKFMAREILILRRLDHPNVVKLEGLVTSRMSCSLYLVFEYMEHDLAGLAASPAVQFTEPQVKCYMHQLLSGLEHCHNRGVLHRDIKGSNLLIDNEGILRIADFGLASFFDPNHKHPMTSRVVTLWYRPPELLLGATDYGVGIDLWSAGCILAELLAGKPIMPGRTELITVHCLSLNQFPERKVEQLHKIYKLCGSPSDEYWKKSKLPNATLFKPREPYKRCIRETFKDFSPSSLPLIETLLAIDPAERQTATAALKSEISVLKIMLNDLLHCITFGVQFFTTEPYACEPSSLPKYPPSKEMDAKRRDDEARRCPFGYAFVIVFVLSFGKKLRTASKAQGDAAKKTRTRERHSRGMPAPDANAELPSNIDFVEEHTSSKALLTLFGGDGRRRLINHANAKSKSEKFPPPHQDGALGYPLGSSHHIDPALIPPDVPFSTTSFTYSKEPIQTWSGPLVDPAGVGAPRRKKKNAGDTREPSKLPTGKDKSRDTRLKGKKSMA</sequence>
<dbReference type="PROSITE" id="PS50011">
    <property type="entry name" value="PROTEIN_KINASE_DOM"/>
    <property type="match status" value="1"/>
</dbReference>
<evidence type="ECO:0000256" key="8">
    <source>
        <dbReference type="SAM" id="MobiDB-lite"/>
    </source>
</evidence>
<feature type="compositionally biased region" description="Basic and acidic residues" evidence="8">
    <location>
        <begin position="625"/>
        <end position="647"/>
    </location>
</feature>
<evidence type="ECO:0000256" key="1">
    <source>
        <dbReference type="ARBA" id="ARBA00006485"/>
    </source>
</evidence>
<dbReference type="AlphaFoldDB" id="A0A5N5KGB3"/>
<keyword evidence="5" id="KW-0418">Kinase</keyword>
<dbReference type="InterPro" id="IPR050108">
    <property type="entry name" value="CDK"/>
</dbReference>
<dbReference type="EMBL" id="VDCV01000013">
    <property type="protein sequence ID" value="KAB5529389.1"/>
    <property type="molecule type" value="Genomic_DNA"/>
</dbReference>
<feature type="region of interest" description="Disordered" evidence="8">
    <location>
        <begin position="603"/>
        <end position="654"/>
    </location>
</feature>
<keyword evidence="4 7" id="KW-0547">Nucleotide-binding</keyword>
<dbReference type="GO" id="GO:0008353">
    <property type="term" value="F:RNA polymerase II CTD heptapeptide repeat kinase activity"/>
    <property type="evidence" value="ECO:0007669"/>
    <property type="project" value="TreeGrafter"/>
</dbReference>
<accession>A0A5N5KGB3</accession>
<dbReference type="Pfam" id="PF00069">
    <property type="entry name" value="Pkinase"/>
    <property type="match status" value="1"/>
</dbReference>
<evidence type="ECO:0000256" key="6">
    <source>
        <dbReference type="ARBA" id="ARBA00022840"/>
    </source>
</evidence>
<evidence type="ECO:0000256" key="4">
    <source>
        <dbReference type="ARBA" id="ARBA00022741"/>
    </source>
</evidence>
<dbReference type="GO" id="GO:0005634">
    <property type="term" value="C:nucleus"/>
    <property type="evidence" value="ECO:0007669"/>
    <property type="project" value="TreeGrafter"/>
</dbReference>
<keyword evidence="3" id="KW-0808">Transferase</keyword>
<dbReference type="InterPro" id="IPR000719">
    <property type="entry name" value="Prot_kinase_dom"/>
</dbReference>
<gene>
    <name evidence="10" type="ORF">DKX38_019470</name>
</gene>
<dbReference type="InterPro" id="IPR017441">
    <property type="entry name" value="Protein_kinase_ATP_BS"/>
</dbReference>
<evidence type="ECO:0000259" key="9">
    <source>
        <dbReference type="PROSITE" id="PS50011"/>
    </source>
</evidence>
<evidence type="ECO:0000256" key="5">
    <source>
        <dbReference type="ARBA" id="ARBA00022777"/>
    </source>
</evidence>
<dbReference type="CDD" id="cd07840">
    <property type="entry name" value="STKc_CDK9_like"/>
    <property type="match status" value="1"/>
</dbReference>
<feature type="compositionally biased region" description="Basic residues" evidence="8">
    <location>
        <begin position="500"/>
        <end position="509"/>
    </location>
</feature>
<dbReference type="FunFam" id="3.30.200.20:FF:000021">
    <property type="entry name" value="probable serine/threonine-protein kinase At1g54610"/>
    <property type="match status" value="1"/>
</dbReference>
<evidence type="ECO:0000313" key="10">
    <source>
        <dbReference type="EMBL" id="KAB5529389.1"/>
    </source>
</evidence>
<feature type="region of interest" description="Disordered" evidence="8">
    <location>
        <begin position="492"/>
        <end position="518"/>
    </location>
</feature>
<feature type="compositionally biased region" description="Basic and acidic residues" evidence="8">
    <location>
        <begin position="48"/>
        <end position="70"/>
    </location>
</feature>
<name>A0A5N5KGB3_9ROSI</name>
<protein>
    <recommendedName>
        <fullName evidence="9">Protein kinase domain-containing protein</fullName>
    </recommendedName>
</protein>
<evidence type="ECO:0000256" key="7">
    <source>
        <dbReference type="PROSITE-ProRule" id="PRU10141"/>
    </source>
</evidence>
<keyword evidence="11" id="KW-1185">Reference proteome</keyword>
<dbReference type="FunFam" id="1.10.510.10:FF:000043">
    <property type="entry name" value="probable serine/threonine-protein kinase At1g54610"/>
    <property type="match status" value="1"/>
</dbReference>
<reference evidence="11" key="1">
    <citation type="journal article" date="2019" name="Gigascience">
        <title>De novo genome assembly of the endangered Acer yangbiense, a plant species with extremely small populations endemic to Yunnan Province, China.</title>
        <authorList>
            <person name="Yang J."/>
            <person name="Wariss H.M."/>
            <person name="Tao L."/>
            <person name="Zhang R."/>
            <person name="Yun Q."/>
            <person name="Hollingsworth P."/>
            <person name="Dao Z."/>
            <person name="Luo G."/>
            <person name="Guo H."/>
            <person name="Ma Y."/>
            <person name="Sun W."/>
        </authorList>
    </citation>
    <scope>NUCLEOTIDE SEQUENCE [LARGE SCALE GENOMIC DNA]</scope>
    <source>
        <strain evidence="11">cv. br00</strain>
    </source>
</reference>
<dbReference type="Proteomes" id="UP000326939">
    <property type="component" value="Chromosome 13"/>
</dbReference>
<dbReference type="GO" id="GO:0032968">
    <property type="term" value="P:positive regulation of transcription elongation by RNA polymerase II"/>
    <property type="evidence" value="ECO:0007669"/>
    <property type="project" value="TreeGrafter"/>
</dbReference>
<feature type="region of interest" description="Disordered" evidence="8">
    <location>
        <begin position="553"/>
        <end position="575"/>
    </location>
</feature>
<comment type="caution">
    <text evidence="10">The sequence shown here is derived from an EMBL/GenBank/DDBJ whole genome shotgun (WGS) entry which is preliminary data.</text>
</comment>
<feature type="region of interest" description="Disordered" evidence="8">
    <location>
        <begin position="48"/>
        <end position="88"/>
    </location>
</feature>
<evidence type="ECO:0000313" key="11">
    <source>
        <dbReference type="Proteomes" id="UP000326939"/>
    </source>
</evidence>
<dbReference type="InterPro" id="IPR011009">
    <property type="entry name" value="Kinase-like_dom_sf"/>
</dbReference>
<dbReference type="SUPFAM" id="SSF56112">
    <property type="entry name" value="Protein kinase-like (PK-like)"/>
    <property type="match status" value="1"/>
</dbReference>
<organism evidence="10 11">
    <name type="scientific">Salix brachista</name>
    <dbReference type="NCBI Taxonomy" id="2182728"/>
    <lineage>
        <taxon>Eukaryota</taxon>
        <taxon>Viridiplantae</taxon>
        <taxon>Streptophyta</taxon>
        <taxon>Embryophyta</taxon>
        <taxon>Tracheophyta</taxon>
        <taxon>Spermatophyta</taxon>
        <taxon>Magnoliopsida</taxon>
        <taxon>eudicotyledons</taxon>
        <taxon>Gunneridae</taxon>
        <taxon>Pentapetalae</taxon>
        <taxon>rosids</taxon>
        <taxon>fabids</taxon>
        <taxon>Malpighiales</taxon>
        <taxon>Salicaceae</taxon>
        <taxon>Saliceae</taxon>
        <taxon>Salix</taxon>
    </lineage>
</organism>
<keyword evidence="2" id="KW-0723">Serine/threonine-protein kinase</keyword>
<dbReference type="Gene3D" id="3.30.200.20">
    <property type="entry name" value="Phosphorylase Kinase, domain 1"/>
    <property type="match status" value="1"/>
</dbReference>
<dbReference type="PANTHER" id="PTHR24056">
    <property type="entry name" value="CELL DIVISION PROTEIN KINASE"/>
    <property type="match status" value="1"/>
</dbReference>
<feature type="binding site" evidence="7">
    <location>
        <position position="145"/>
    </location>
    <ligand>
        <name>ATP</name>
        <dbReference type="ChEBI" id="CHEBI:30616"/>
    </ligand>
</feature>
<comment type="similarity">
    <text evidence="1">Belongs to the protein kinase superfamily. CMGC Ser/Thr protein kinase family. CDC2/CDKX subfamily.</text>
</comment>
<evidence type="ECO:0000256" key="3">
    <source>
        <dbReference type="ARBA" id="ARBA00022679"/>
    </source>
</evidence>
<dbReference type="SMART" id="SM00220">
    <property type="entry name" value="S_TKc"/>
    <property type="match status" value="1"/>
</dbReference>
<dbReference type="GO" id="GO:0000307">
    <property type="term" value="C:cyclin-dependent protein kinase holoenzyme complex"/>
    <property type="evidence" value="ECO:0007669"/>
    <property type="project" value="TreeGrafter"/>
</dbReference>
<feature type="domain" description="Protein kinase" evidence="9">
    <location>
        <begin position="116"/>
        <end position="418"/>
    </location>
</feature>
<evidence type="ECO:0000256" key="2">
    <source>
        <dbReference type="ARBA" id="ARBA00022527"/>
    </source>
</evidence>
<dbReference type="PANTHER" id="PTHR24056:SF579">
    <property type="entry name" value="PROTEIN KINASE DOMAIN-CONTAINING PROTEIN"/>
    <property type="match status" value="1"/>
</dbReference>
<dbReference type="Gene3D" id="1.10.510.10">
    <property type="entry name" value="Transferase(Phosphotransferase) domain 1"/>
    <property type="match status" value="1"/>
</dbReference>
<dbReference type="PROSITE" id="PS00108">
    <property type="entry name" value="PROTEIN_KINASE_ST"/>
    <property type="match status" value="1"/>
</dbReference>